<name>A0AAD7B6D7_MYCRO</name>
<gene>
    <name evidence="2" type="ORF">B0H17DRAFT_1341483</name>
</gene>
<proteinExistence type="predicted"/>
<dbReference type="Proteomes" id="UP001221757">
    <property type="component" value="Unassembled WGS sequence"/>
</dbReference>
<sequence>MEISAEGLIPESLPCRPRIERAAPVSQHSNEFNSAGWWAYSTPSGTDITTLDTQWTRPVSTPQGLRRRHAPHTHTSPELVLAGSTPRTPSPASAPRAARPYAPRLSAARTPSLVRVPTQIRQTAKPARTSPPDWGFSRSAHQPPADTDSPSTRMHFPRTPPHFSPSAGNSRRTALAPYHPRAPADALVPARAFPRPFREPH</sequence>
<feature type="compositionally biased region" description="Low complexity" evidence="1">
    <location>
        <begin position="84"/>
        <end position="109"/>
    </location>
</feature>
<protein>
    <submittedName>
        <fullName evidence="2">Uncharacterized protein</fullName>
    </submittedName>
</protein>
<organism evidence="2 3">
    <name type="scientific">Mycena rosella</name>
    <name type="common">Pink bonnet</name>
    <name type="synonym">Agaricus rosellus</name>
    <dbReference type="NCBI Taxonomy" id="1033263"/>
    <lineage>
        <taxon>Eukaryota</taxon>
        <taxon>Fungi</taxon>
        <taxon>Dikarya</taxon>
        <taxon>Basidiomycota</taxon>
        <taxon>Agaricomycotina</taxon>
        <taxon>Agaricomycetes</taxon>
        <taxon>Agaricomycetidae</taxon>
        <taxon>Agaricales</taxon>
        <taxon>Marasmiineae</taxon>
        <taxon>Mycenaceae</taxon>
        <taxon>Mycena</taxon>
    </lineage>
</organism>
<comment type="caution">
    <text evidence="2">The sequence shown here is derived from an EMBL/GenBank/DDBJ whole genome shotgun (WGS) entry which is preliminary data.</text>
</comment>
<evidence type="ECO:0000313" key="3">
    <source>
        <dbReference type="Proteomes" id="UP001221757"/>
    </source>
</evidence>
<evidence type="ECO:0000256" key="1">
    <source>
        <dbReference type="SAM" id="MobiDB-lite"/>
    </source>
</evidence>
<dbReference type="EMBL" id="JARKIE010000976">
    <property type="protein sequence ID" value="KAJ7611450.1"/>
    <property type="molecule type" value="Genomic_DNA"/>
</dbReference>
<dbReference type="AlphaFoldDB" id="A0AAD7B6D7"/>
<keyword evidence="3" id="KW-1185">Reference proteome</keyword>
<reference evidence="2" key="1">
    <citation type="submission" date="2023-03" db="EMBL/GenBank/DDBJ databases">
        <title>Massive genome expansion in bonnet fungi (Mycena s.s.) driven by repeated elements and novel gene families across ecological guilds.</title>
        <authorList>
            <consortium name="Lawrence Berkeley National Laboratory"/>
            <person name="Harder C.B."/>
            <person name="Miyauchi S."/>
            <person name="Viragh M."/>
            <person name="Kuo A."/>
            <person name="Thoen E."/>
            <person name="Andreopoulos B."/>
            <person name="Lu D."/>
            <person name="Skrede I."/>
            <person name="Drula E."/>
            <person name="Henrissat B."/>
            <person name="Morin E."/>
            <person name="Kohler A."/>
            <person name="Barry K."/>
            <person name="LaButti K."/>
            <person name="Morin E."/>
            <person name="Salamov A."/>
            <person name="Lipzen A."/>
            <person name="Mereny Z."/>
            <person name="Hegedus B."/>
            <person name="Baldrian P."/>
            <person name="Stursova M."/>
            <person name="Weitz H."/>
            <person name="Taylor A."/>
            <person name="Grigoriev I.V."/>
            <person name="Nagy L.G."/>
            <person name="Martin F."/>
            <person name="Kauserud H."/>
        </authorList>
    </citation>
    <scope>NUCLEOTIDE SEQUENCE</scope>
    <source>
        <strain evidence="2">CBHHK067</strain>
    </source>
</reference>
<accession>A0AAD7B6D7</accession>
<feature type="region of interest" description="Disordered" evidence="1">
    <location>
        <begin position="59"/>
        <end position="201"/>
    </location>
</feature>
<feature type="non-terminal residue" evidence="2">
    <location>
        <position position="201"/>
    </location>
</feature>
<evidence type="ECO:0000313" key="2">
    <source>
        <dbReference type="EMBL" id="KAJ7611450.1"/>
    </source>
</evidence>